<feature type="region of interest" description="Disordered" evidence="1">
    <location>
        <begin position="450"/>
        <end position="526"/>
    </location>
</feature>
<feature type="compositionally biased region" description="Basic and acidic residues" evidence="1">
    <location>
        <begin position="111"/>
        <end position="126"/>
    </location>
</feature>
<feature type="compositionally biased region" description="Acidic residues" evidence="1">
    <location>
        <begin position="173"/>
        <end position="188"/>
    </location>
</feature>
<dbReference type="OrthoDB" id="3941134at2759"/>
<feature type="region of interest" description="Disordered" evidence="1">
    <location>
        <begin position="897"/>
        <end position="929"/>
    </location>
</feature>
<feature type="region of interest" description="Disordered" evidence="1">
    <location>
        <begin position="36"/>
        <end position="335"/>
    </location>
</feature>
<dbReference type="Proteomes" id="UP000799750">
    <property type="component" value="Unassembled WGS sequence"/>
</dbReference>
<feature type="compositionally biased region" description="Polar residues" evidence="1">
    <location>
        <begin position="131"/>
        <end position="148"/>
    </location>
</feature>
<organism evidence="2 3">
    <name type="scientific">Lophium mytilinum</name>
    <dbReference type="NCBI Taxonomy" id="390894"/>
    <lineage>
        <taxon>Eukaryota</taxon>
        <taxon>Fungi</taxon>
        <taxon>Dikarya</taxon>
        <taxon>Ascomycota</taxon>
        <taxon>Pezizomycotina</taxon>
        <taxon>Dothideomycetes</taxon>
        <taxon>Pleosporomycetidae</taxon>
        <taxon>Mytilinidiales</taxon>
        <taxon>Mytilinidiaceae</taxon>
        <taxon>Lophium</taxon>
    </lineage>
</organism>
<keyword evidence="3" id="KW-1185">Reference proteome</keyword>
<sequence length="950" mass="102030">MDHWGDPWADDAETKTPPKELEVKKPIIAPAVLQGFEDEAQWGSPADGDGFGDWTGFSAPIGYQESHAEEEERLEELKTTSTPPSLATASEQHETDTPPSGSQSPITQFENGHKEGTLDVRDDTWRIDPTLESNSTGHGPWDDSQNGENFGRDTVSVEAEASDSGTTVHPDIADDEQTEVEPGPSDDDASTRPSTSPSDASQPELPHESPRTSFEEEGTLVEGLEERTAKIEEEALATPKIREENGIDVTQHLDSVAETEDEDDFGEFEGDDDDEDEGDDAEMGEEGRESEEIRPVVSPAVSNFPTSDEPTNERKESLEVPRHSLEALTGPGSRDSITVASFQPDLSLIDQLFPSPPPFTATGDTPDDTISSTSTRKAWYRLTREQTLREFNSGTDNDSYVRVSWIGSTIRTKVNKIVGRWSAEDRIAGRAVLGGKSAGAMFFWDQPTQATESTIGTPSRHALRRSSLSSKTNTTSPTLSTKSTDTPLSPKSPTAHFNWSSSPNIQQSPSISVSGEAAKAPRPSVEEMARNAVGQLKSGRRNRLSISTDASMPGNLIMPIAKVQASSSRPLSMDITRGIPSHPVHKRASQSTTIPAQYVNTFVPAQTPTVDRLERPPPFLIPENKSPKEDINSAMSIPPSAGKHSKPSGAAKATLMMDMDPWAGLTRLDTSSKAPPTPQNPPQDEDDDWGEMVQSPMTPAPTPILRQSQIKPAPPQQDPSRRYAPSVVRLMTPISPTAASGPALANPYGSIAKPFGMSRTPSPNIPNATARTTPPPLPSSSAPTLETRSFPGNADFSVLESSLPQKIEIPSSVPAKKHVRIASPPVVASTQPDSLATVDFSIFDSPAAPPASQSSSASPLKHMGLSKTPVLAPVTSDPLAAADFSIFETPSSFVASPSQAVSMAPAPNLSRASSITSHPPLSSTKRKEAEEAEILRQIIQGFPDLSYMLR</sequence>
<evidence type="ECO:0000313" key="3">
    <source>
        <dbReference type="Proteomes" id="UP000799750"/>
    </source>
</evidence>
<feature type="compositionally biased region" description="Polar residues" evidence="1">
    <location>
        <begin position="300"/>
        <end position="309"/>
    </location>
</feature>
<proteinExistence type="predicted"/>
<feature type="compositionally biased region" description="Basic and acidic residues" evidence="1">
    <location>
        <begin position="224"/>
        <end position="233"/>
    </location>
</feature>
<feature type="compositionally biased region" description="Basic and acidic residues" evidence="1">
    <location>
        <begin position="12"/>
        <end position="24"/>
    </location>
</feature>
<feature type="compositionally biased region" description="Low complexity" evidence="1">
    <location>
        <begin position="79"/>
        <end position="90"/>
    </location>
</feature>
<gene>
    <name evidence="2" type="ORF">BU16DRAFT_584340</name>
</gene>
<feature type="compositionally biased region" description="Basic and acidic residues" evidence="1">
    <location>
        <begin position="311"/>
        <end position="325"/>
    </location>
</feature>
<feature type="compositionally biased region" description="Polar residues" evidence="1">
    <location>
        <begin position="191"/>
        <end position="201"/>
    </location>
</feature>
<feature type="compositionally biased region" description="Polar residues" evidence="1">
    <location>
        <begin position="471"/>
        <end position="499"/>
    </location>
</feature>
<feature type="region of interest" description="Disordered" evidence="1">
    <location>
        <begin position="755"/>
        <end position="793"/>
    </location>
</feature>
<accession>A0A6A6QKK4</accession>
<feature type="compositionally biased region" description="Basic and acidic residues" evidence="1">
    <location>
        <begin position="205"/>
        <end position="214"/>
    </location>
</feature>
<feature type="compositionally biased region" description="Low complexity" evidence="1">
    <location>
        <begin position="500"/>
        <end position="514"/>
    </location>
</feature>
<evidence type="ECO:0000313" key="2">
    <source>
        <dbReference type="EMBL" id="KAF2492213.1"/>
    </source>
</evidence>
<feature type="compositionally biased region" description="Acidic residues" evidence="1">
    <location>
        <begin position="257"/>
        <end position="284"/>
    </location>
</feature>
<feature type="region of interest" description="Disordered" evidence="1">
    <location>
        <begin position="666"/>
        <end position="722"/>
    </location>
</feature>
<name>A0A6A6QKK4_9PEZI</name>
<dbReference type="EMBL" id="MU004194">
    <property type="protein sequence ID" value="KAF2492213.1"/>
    <property type="molecule type" value="Genomic_DNA"/>
</dbReference>
<feature type="region of interest" description="Disordered" evidence="1">
    <location>
        <begin position="1"/>
        <end position="24"/>
    </location>
</feature>
<feature type="region of interest" description="Disordered" evidence="1">
    <location>
        <begin position="621"/>
        <end position="650"/>
    </location>
</feature>
<protein>
    <submittedName>
        <fullName evidence="2">Uncharacterized protein</fullName>
    </submittedName>
</protein>
<feature type="compositionally biased region" description="Basic and acidic residues" evidence="1">
    <location>
        <begin position="285"/>
        <end position="294"/>
    </location>
</feature>
<reference evidence="2" key="1">
    <citation type="journal article" date="2020" name="Stud. Mycol.">
        <title>101 Dothideomycetes genomes: a test case for predicting lifestyles and emergence of pathogens.</title>
        <authorList>
            <person name="Haridas S."/>
            <person name="Albert R."/>
            <person name="Binder M."/>
            <person name="Bloem J."/>
            <person name="Labutti K."/>
            <person name="Salamov A."/>
            <person name="Andreopoulos B."/>
            <person name="Baker S."/>
            <person name="Barry K."/>
            <person name="Bills G."/>
            <person name="Bluhm B."/>
            <person name="Cannon C."/>
            <person name="Castanera R."/>
            <person name="Culley D."/>
            <person name="Daum C."/>
            <person name="Ezra D."/>
            <person name="Gonzalez J."/>
            <person name="Henrissat B."/>
            <person name="Kuo A."/>
            <person name="Liang C."/>
            <person name="Lipzen A."/>
            <person name="Lutzoni F."/>
            <person name="Magnuson J."/>
            <person name="Mondo S."/>
            <person name="Nolan M."/>
            <person name="Ohm R."/>
            <person name="Pangilinan J."/>
            <person name="Park H.-J."/>
            <person name="Ramirez L."/>
            <person name="Alfaro M."/>
            <person name="Sun H."/>
            <person name="Tritt A."/>
            <person name="Yoshinaga Y."/>
            <person name="Zwiers L.-H."/>
            <person name="Turgeon B."/>
            <person name="Goodwin S."/>
            <person name="Spatafora J."/>
            <person name="Crous P."/>
            <person name="Grigoriev I."/>
        </authorList>
    </citation>
    <scope>NUCLEOTIDE SEQUENCE</scope>
    <source>
        <strain evidence="2">CBS 269.34</strain>
    </source>
</reference>
<dbReference type="AlphaFoldDB" id="A0A6A6QKK4"/>
<evidence type="ECO:0000256" key="1">
    <source>
        <dbReference type="SAM" id="MobiDB-lite"/>
    </source>
</evidence>
<feature type="compositionally biased region" description="Polar residues" evidence="1">
    <location>
        <begin position="97"/>
        <end position="110"/>
    </location>
</feature>
<feature type="compositionally biased region" description="Polar residues" evidence="1">
    <location>
        <begin position="910"/>
        <end position="923"/>
    </location>
</feature>